<comment type="caution">
    <text evidence="1">The sequence shown here is derived from an EMBL/GenBank/DDBJ whole genome shotgun (WGS) entry which is preliminary data.</text>
</comment>
<reference evidence="2" key="1">
    <citation type="journal article" date="2023" name="Front. Plant Sci.">
        <title>Chromosomal-level genome assembly of Melastoma candidum provides insights into trichome evolution.</title>
        <authorList>
            <person name="Zhong Y."/>
            <person name="Wu W."/>
            <person name="Sun C."/>
            <person name="Zou P."/>
            <person name="Liu Y."/>
            <person name="Dai S."/>
            <person name="Zhou R."/>
        </authorList>
    </citation>
    <scope>NUCLEOTIDE SEQUENCE [LARGE SCALE GENOMIC DNA]</scope>
</reference>
<protein>
    <submittedName>
        <fullName evidence="1">Uncharacterized protein</fullName>
    </submittedName>
</protein>
<evidence type="ECO:0000313" key="1">
    <source>
        <dbReference type="EMBL" id="KAI4378063.1"/>
    </source>
</evidence>
<dbReference type="EMBL" id="CM042883">
    <property type="protein sequence ID" value="KAI4378063.1"/>
    <property type="molecule type" value="Genomic_DNA"/>
</dbReference>
<dbReference type="Proteomes" id="UP001057402">
    <property type="component" value="Chromosome 4"/>
</dbReference>
<gene>
    <name evidence="1" type="ORF">MLD38_015601</name>
</gene>
<evidence type="ECO:0000313" key="2">
    <source>
        <dbReference type="Proteomes" id="UP001057402"/>
    </source>
</evidence>
<proteinExistence type="predicted"/>
<sequence>MPDWIEPVRRRLLKSRRPVKANLIVAQDGSGKYKTINEALKDIPLKSKKTVVLYIKRGIYKENVIFPKKMDHLVVIGDGPTKTIISGRRNFIDGIQTFATATVCEYSSILFRDLFVMHTSSPDD</sequence>
<accession>A0ACB9RKU0</accession>
<name>A0ACB9RKU0_9MYRT</name>
<organism evidence="1 2">
    <name type="scientific">Melastoma candidum</name>
    <dbReference type="NCBI Taxonomy" id="119954"/>
    <lineage>
        <taxon>Eukaryota</taxon>
        <taxon>Viridiplantae</taxon>
        <taxon>Streptophyta</taxon>
        <taxon>Embryophyta</taxon>
        <taxon>Tracheophyta</taxon>
        <taxon>Spermatophyta</taxon>
        <taxon>Magnoliopsida</taxon>
        <taxon>eudicotyledons</taxon>
        <taxon>Gunneridae</taxon>
        <taxon>Pentapetalae</taxon>
        <taxon>rosids</taxon>
        <taxon>malvids</taxon>
        <taxon>Myrtales</taxon>
        <taxon>Melastomataceae</taxon>
        <taxon>Melastomatoideae</taxon>
        <taxon>Melastomateae</taxon>
        <taxon>Melastoma</taxon>
    </lineage>
</organism>
<keyword evidence="2" id="KW-1185">Reference proteome</keyword>